<feature type="domain" description="Flagellar assembly protein T C-terminal" evidence="2">
    <location>
        <begin position="324"/>
        <end position="397"/>
    </location>
</feature>
<comment type="caution">
    <text evidence="5">The sequence shown here is derived from an EMBL/GenBank/DDBJ whole genome shotgun (WGS) entry which is preliminary data.</text>
</comment>
<feature type="domain" description="Flagellar assembly protein T N-terminal" evidence="4">
    <location>
        <begin position="24"/>
        <end position="109"/>
    </location>
</feature>
<evidence type="ECO:0000259" key="2">
    <source>
        <dbReference type="Pfam" id="PF16538"/>
    </source>
</evidence>
<dbReference type="PATRIC" id="fig|1318628.3.peg.768"/>
<accession>R8B3F6</accession>
<dbReference type="EMBL" id="ASAD01000007">
    <property type="protein sequence ID" value="EON93138.1"/>
    <property type="molecule type" value="Genomic_DNA"/>
</dbReference>
<dbReference type="InterPro" id="IPR038180">
    <property type="entry name" value="FlgT_N_sf"/>
</dbReference>
<proteinExistence type="predicted"/>
<gene>
    <name evidence="5" type="ORF">MARLIPOL_03860</name>
</gene>
<dbReference type="Proteomes" id="UP000016540">
    <property type="component" value="Unassembled WGS sequence"/>
</dbReference>
<dbReference type="AlphaFoldDB" id="R8B3F6"/>
<dbReference type="InterPro" id="IPR032386">
    <property type="entry name" value="FlgT_M"/>
</dbReference>
<evidence type="ECO:0000259" key="4">
    <source>
        <dbReference type="Pfam" id="PF16548"/>
    </source>
</evidence>
<dbReference type="Gene3D" id="2.40.10.410">
    <property type="entry name" value="FlgT, C-terminal domain"/>
    <property type="match status" value="1"/>
</dbReference>
<dbReference type="InterPro" id="IPR032388">
    <property type="entry name" value="FlgT_C"/>
</dbReference>
<dbReference type="Pfam" id="PF16539">
    <property type="entry name" value="FlgT_M"/>
    <property type="match status" value="1"/>
</dbReference>
<feature type="domain" description="Flagellar assembly protein T middle" evidence="3">
    <location>
        <begin position="117"/>
        <end position="272"/>
    </location>
</feature>
<dbReference type="Gene3D" id="3.40.50.10610">
    <property type="entry name" value="ABC-type transport auxiliary lipoprotein component"/>
    <property type="match status" value="1"/>
</dbReference>
<evidence type="ECO:0000259" key="3">
    <source>
        <dbReference type="Pfam" id="PF16539"/>
    </source>
</evidence>
<dbReference type="Gene3D" id="3.30.1660.40">
    <property type="entry name" value="FlgT, N-terminal domain"/>
    <property type="match status" value="1"/>
</dbReference>
<evidence type="ECO:0000313" key="6">
    <source>
        <dbReference type="Proteomes" id="UP000016540"/>
    </source>
</evidence>
<organism evidence="5 6">
    <name type="scientific">Marinobacter lipolyticus SM19</name>
    <dbReference type="NCBI Taxonomy" id="1318628"/>
    <lineage>
        <taxon>Bacteria</taxon>
        <taxon>Pseudomonadati</taxon>
        <taxon>Pseudomonadota</taxon>
        <taxon>Gammaproteobacteria</taxon>
        <taxon>Pseudomonadales</taxon>
        <taxon>Marinobacteraceae</taxon>
        <taxon>Marinobacter</taxon>
    </lineage>
</organism>
<name>R8B3F6_9GAMM</name>
<evidence type="ECO:0000313" key="5">
    <source>
        <dbReference type="EMBL" id="EON93138.1"/>
    </source>
</evidence>
<dbReference type="OrthoDB" id="8778507at2"/>
<sequence length="399" mass="43220">MNMNTIRLLLVLILLVTPMANAVVLEGVGHATIYSGNVDAARDKAREAALRDVALQYEAQITSRDTMENGVITESRLRVASSARARDARIVDEYRSGDLLRITVRAEVSESSRCSAGDAAGLKKRVAVTGFPILYPDQARVGRIGDAGEILPQQLQASLRESGRLQVYGATTSRLFQDLLNAPTQQKFDNRLTNVIQVARELDVQFVVTGVIRDLGVSDPSAWGTSVLDRMQRGVGMANQNRRFVADMMVFDGFSGAPVYQQRFATEAQWDAGPGVSAGFDSAGFQETQYGQAVDKVMANMGAAVQEALACQPFITRITRVDGSKVTLASGATAGLRPGDELHLYRSESFFDSLGGTPELSDSQTRLTLNNVHPDFSNGTMPLSGGEINIQRDDVAIVW</sequence>
<dbReference type="eggNOG" id="ENOG502ZAC4">
    <property type="taxonomic scope" value="Bacteria"/>
</dbReference>
<keyword evidence="1" id="KW-0732">Signal</keyword>
<feature type="signal peptide" evidence="1">
    <location>
        <begin position="1"/>
        <end position="22"/>
    </location>
</feature>
<dbReference type="STRING" id="1318628.MARLIPOL_03860"/>
<keyword evidence="5" id="KW-0449">Lipoprotein</keyword>
<protein>
    <submittedName>
        <fullName evidence="5">Lipoprotein</fullName>
    </submittedName>
</protein>
<dbReference type="Pfam" id="PF16548">
    <property type="entry name" value="FlgT_N"/>
    <property type="match status" value="1"/>
</dbReference>
<dbReference type="HOGENOM" id="CLU_057852_2_0_6"/>
<dbReference type="InterPro" id="IPR032370">
    <property type="entry name" value="FlgT_N"/>
</dbReference>
<feature type="chain" id="PRO_5004451758" evidence="1">
    <location>
        <begin position="23"/>
        <end position="399"/>
    </location>
</feature>
<dbReference type="Pfam" id="PF16538">
    <property type="entry name" value="FlgT_C"/>
    <property type="match status" value="1"/>
</dbReference>
<reference evidence="5 6" key="1">
    <citation type="journal article" date="2013" name="Genome Announc.">
        <title>Draft Genome Sequence of the Moderately Halophilic Bacterium Marinobacter lipolyticus Strain SM19.</title>
        <authorList>
            <person name="Papke R.T."/>
            <person name="de la Haba R.R."/>
            <person name="Infante-Dominguez C."/>
            <person name="Perez D."/>
            <person name="Sanchez-Porro C."/>
            <person name="Lapierre P."/>
            <person name="Ventosa A."/>
        </authorList>
    </citation>
    <scope>NUCLEOTIDE SEQUENCE [LARGE SCALE GENOMIC DNA]</scope>
    <source>
        <strain evidence="5 6">SM19</strain>
    </source>
</reference>
<evidence type="ECO:0000256" key="1">
    <source>
        <dbReference type="SAM" id="SignalP"/>
    </source>
</evidence>
<keyword evidence="6" id="KW-1185">Reference proteome</keyword>
<dbReference type="InterPro" id="IPR038165">
    <property type="entry name" value="FlgT_C_sf"/>
</dbReference>